<proteinExistence type="predicted"/>
<dbReference type="AlphaFoldDB" id="A0AAD5YHV2"/>
<reference evidence="1" key="1">
    <citation type="submission" date="2022-07" db="EMBL/GenBank/DDBJ databases">
        <title>Genome Sequence of Physisporinus lineatus.</title>
        <authorList>
            <person name="Buettner E."/>
        </authorList>
    </citation>
    <scope>NUCLEOTIDE SEQUENCE</scope>
    <source>
        <strain evidence="1">VT162</strain>
    </source>
</reference>
<comment type="caution">
    <text evidence="1">The sequence shown here is derived from an EMBL/GenBank/DDBJ whole genome shotgun (WGS) entry which is preliminary data.</text>
</comment>
<sequence>MIGSIVYPYSLTPLPPTYSLHTSDVPRSSYSTLSSALIEIPNVSPHLHPTLEFERVPTSPSDAQSLASTSTNFPHLFDRGDRTLDDHGREVDKRFLSNYFKYVPSRKKTYYPLNVLILPVTQLGPIFPMQPT</sequence>
<gene>
    <name evidence="1" type="ORF">NLI96_g6768</name>
</gene>
<keyword evidence="2" id="KW-1185">Reference proteome</keyword>
<accession>A0AAD5YHV2</accession>
<dbReference type="EMBL" id="JANAWD010000258">
    <property type="protein sequence ID" value="KAJ3482766.1"/>
    <property type="molecule type" value="Genomic_DNA"/>
</dbReference>
<dbReference type="Proteomes" id="UP001212997">
    <property type="component" value="Unassembled WGS sequence"/>
</dbReference>
<name>A0AAD5YHV2_9APHY</name>
<organism evidence="1 2">
    <name type="scientific">Meripilus lineatus</name>
    <dbReference type="NCBI Taxonomy" id="2056292"/>
    <lineage>
        <taxon>Eukaryota</taxon>
        <taxon>Fungi</taxon>
        <taxon>Dikarya</taxon>
        <taxon>Basidiomycota</taxon>
        <taxon>Agaricomycotina</taxon>
        <taxon>Agaricomycetes</taxon>
        <taxon>Polyporales</taxon>
        <taxon>Meripilaceae</taxon>
        <taxon>Meripilus</taxon>
    </lineage>
</organism>
<protein>
    <submittedName>
        <fullName evidence="1">Uncharacterized protein</fullName>
    </submittedName>
</protein>
<evidence type="ECO:0000313" key="2">
    <source>
        <dbReference type="Proteomes" id="UP001212997"/>
    </source>
</evidence>
<evidence type="ECO:0000313" key="1">
    <source>
        <dbReference type="EMBL" id="KAJ3482766.1"/>
    </source>
</evidence>